<dbReference type="GO" id="GO:0055085">
    <property type="term" value="P:transmembrane transport"/>
    <property type="evidence" value="ECO:0007669"/>
    <property type="project" value="InterPro"/>
</dbReference>
<evidence type="ECO:0000256" key="1">
    <source>
        <dbReference type="ARBA" id="ARBA00004651"/>
    </source>
</evidence>
<feature type="transmembrane region" description="Helical" evidence="7">
    <location>
        <begin position="209"/>
        <end position="231"/>
    </location>
</feature>
<dbReference type="Proteomes" id="UP000035760">
    <property type="component" value="Unassembled WGS sequence"/>
</dbReference>
<keyword evidence="6 7" id="KW-0472">Membrane</keyword>
<keyword evidence="3" id="KW-1003">Cell membrane</keyword>
<reference evidence="9" key="1">
    <citation type="submission" date="2013-07" db="EMBL/GenBank/DDBJ databases">
        <authorList>
            <person name="McIlroy S."/>
        </authorList>
    </citation>
    <scope>NUCLEOTIDE SEQUENCE [LARGE SCALE GENOMIC DNA]</scope>
    <source>
        <strain evidence="9">Run_A_D11</strain>
    </source>
</reference>
<evidence type="ECO:0000256" key="3">
    <source>
        <dbReference type="ARBA" id="ARBA00022475"/>
    </source>
</evidence>
<feature type="transmembrane region" description="Helical" evidence="7">
    <location>
        <begin position="112"/>
        <end position="132"/>
    </location>
</feature>
<feature type="domain" description="ABC transmembrane type-1" evidence="8">
    <location>
        <begin position="74"/>
        <end position="287"/>
    </location>
</feature>
<dbReference type="OrthoDB" id="8417460at2"/>
<evidence type="ECO:0000256" key="5">
    <source>
        <dbReference type="ARBA" id="ARBA00022989"/>
    </source>
</evidence>
<dbReference type="PANTHER" id="PTHR30193:SF37">
    <property type="entry name" value="INNER MEMBRANE ABC TRANSPORTER PERMEASE PROTEIN YCJO"/>
    <property type="match status" value="1"/>
</dbReference>
<dbReference type="RefSeq" id="WP_048670049.1">
    <property type="nucleotide sequence ID" value="NZ_CBTJ020000001.1"/>
</dbReference>
<dbReference type="SUPFAM" id="SSF161098">
    <property type="entry name" value="MetI-like"/>
    <property type="match status" value="1"/>
</dbReference>
<evidence type="ECO:0000256" key="4">
    <source>
        <dbReference type="ARBA" id="ARBA00022692"/>
    </source>
</evidence>
<evidence type="ECO:0000259" key="8">
    <source>
        <dbReference type="PROSITE" id="PS50928"/>
    </source>
</evidence>
<keyword evidence="4 7" id="KW-0812">Transmembrane</keyword>
<dbReference type="GO" id="GO:0005886">
    <property type="term" value="C:plasma membrane"/>
    <property type="evidence" value="ECO:0007669"/>
    <property type="project" value="UniProtKB-SubCell"/>
</dbReference>
<dbReference type="Gene3D" id="1.10.3720.10">
    <property type="entry name" value="MetI-like"/>
    <property type="match status" value="1"/>
</dbReference>
<evidence type="ECO:0000313" key="9">
    <source>
        <dbReference type="EMBL" id="CDI00971.1"/>
    </source>
</evidence>
<keyword evidence="5 7" id="KW-1133">Transmembrane helix</keyword>
<sequence>MISAERHAALSAWVFLSPALLLIAVFFFLPVLAALLLSFTDFDIYALGDLNRLRFVGLANYGQLLQSPLFWTALGNTLYFVVVGGPLSVAVSLGAALLVNSHLTRFPGLFRTAFFLPVVTTLVAVAMVWRYLYHPRYGLMNYGLSWLGIEPIDWLGDPVWAMPAIILMAVWKNFGFNMIIFIAGLQNIPPQLYEAARIDGASAWRQFRYITLPLLGPTFLFVALMTMIGYFQVFAEPYVMTQGGPANRTVSVVLLMYEEGFRWWNIGYASAAAFVLFALILAVTVLQLKWRRRSAMGL</sequence>
<reference evidence="9" key="2">
    <citation type="submission" date="2014-03" db="EMBL/GenBank/DDBJ databases">
        <title>Candidatus Competibacter-lineage genomes retrieved from metagenomes reveal functional metabolic diversity.</title>
        <authorList>
            <person name="McIlroy S.J."/>
            <person name="Albertsen M."/>
            <person name="Andresen E.K."/>
            <person name="Saunders A.M."/>
            <person name="Kristiansen R."/>
            <person name="Stokholm-Bjerregaard M."/>
            <person name="Nielsen K.L."/>
            <person name="Nielsen P.H."/>
        </authorList>
    </citation>
    <scope>NUCLEOTIDE SEQUENCE</scope>
    <source>
        <strain evidence="9">Run_A_D11</strain>
    </source>
</reference>
<evidence type="ECO:0000313" key="10">
    <source>
        <dbReference type="Proteomes" id="UP000035760"/>
    </source>
</evidence>
<dbReference type="EMBL" id="CBTJ020000001">
    <property type="protein sequence ID" value="CDI00971.1"/>
    <property type="molecule type" value="Genomic_DNA"/>
</dbReference>
<evidence type="ECO:0000256" key="2">
    <source>
        <dbReference type="ARBA" id="ARBA00022448"/>
    </source>
</evidence>
<feature type="transmembrane region" description="Helical" evidence="7">
    <location>
        <begin position="78"/>
        <end position="100"/>
    </location>
</feature>
<feature type="transmembrane region" description="Helical" evidence="7">
    <location>
        <begin position="160"/>
        <end position="188"/>
    </location>
</feature>
<dbReference type="STRING" id="1400863.BN873_10227"/>
<organism evidence="9 10">
    <name type="scientific">Candidatus Competibacter denitrificans Run_A_D11</name>
    <dbReference type="NCBI Taxonomy" id="1400863"/>
    <lineage>
        <taxon>Bacteria</taxon>
        <taxon>Pseudomonadati</taxon>
        <taxon>Pseudomonadota</taxon>
        <taxon>Gammaproteobacteria</taxon>
        <taxon>Candidatus Competibacteraceae</taxon>
        <taxon>Candidatus Competibacter</taxon>
    </lineage>
</organism>
<comment type="subcellular location">
    <subcellularLocation>
        <location evidence="1 7">Cell membrane</location>
        <topology evidence="1 7">Multi-pass membrane protein</topology>
    </subcellularLocation>
</comment>
<dbReference type="PROSITE" id="PS50928">
    <property type="entry name" value="ABC_TM1"/>
    <property type="match status" value="1"/>
</dbReference>
<dbReference type="InterPro" id="IPR000515">
    <property type="entry name" value="MetI-like"/>
</dbReference>
<dbReference type="Pfam" id="PF00528">
    <property type="entry name" value="BPD_transp_1"/>
    <property type="match status" value="1"/>
</dbReference>
<protein>
    <submittedName>
        <fullName evidence="9">Binding-protein-dependent transport systems inner membrane component</fullName>
    </submittedName>
</protein>
<evidence type="ECO:0000256" key="6">
    <source>
        <dbReference type="ARBA" id="ARBA00023136"/>
    </source>
</evidence>
<gene>
    <name evidence="9" type="ORF">BN873_10227</name>
</gene>
<comment type="caution">
    <text evidence="9">The sequence shown here is derived from an EMBL/GenBank/DDBJ whole genome shotgun (WGS) entry which is preliminary data.</text>
</comment>
<dbReference type="InterPro" id="IPR035906">
    <property type="entry name" value="MetI-like_sf"/>
</dbReference>
<proteinExistence type="inferred from homology"/>
<accession>W6M0T2</accession>
<evidence type="ECO:0000256" key="7">
    <source>
        <dbReference type="RuleBase" id="RU363032"/>
    </source>
</evidence>
<dbReference type="CDD" id="cd06261">
    <property type="entry name" value="TM_PBP2"/>
    <property type="match status" value="1"/>
</dbReference>
<dbReference type="AlphaFoldDB" id="W6M0T2"/>
<keyword evidence="10" id="KW-1185">Reference proteome</keyword>
<dbReference type="InterPro" id="IPR051393">
    <property type="entry name" value="ABC_transporter_permease"/>
</dbReference>
<comment type="similarity">
    <text evidence="7">Belongs to the binding-protein-dependent transport system permease family.</text>
</comment>
<feature type="transmembrane region" description="Helical" evidence="7">
    <location>
        <begin position="266"/>
        <end position="286"/>
    </location>
</feature>
<name>W6M0T2_9GAMM</name>
<keyword evidence="2 7" id="KW-0813">Transport</keyword>
<feature type="transmembrane region" description="Helical" evidence="7">
    <location>
        <begin position="12"/>
        <end position="37"/>
    </location>
</feature>
<dbReference type="PANTHER" id="PTHR30193">
    <property type="entry name" value="ABC TRANSPORTER PERMEASE PROTEIN"/>
    <property type="match status" value="1"/>
</dbReference>